<keyword evidence="2" id="KW-1185">Reference proteome</keyword>
<dbReference type="KEGG" id="ffl:HYN86_06400"/>
<dbReference type="AlphaFoldDB" id="A0A344LQQ8"/>
<name>A0A344LQQ8_9FLAO</name>
<evidence type="ECO:0000313" key="1">
    <source>
        <dbReference type="EMBL" id="AXB56250.1"/>
    </source>
</evidence>
<proteinExistence type="predicted"/>
<protein>
    <submittedName>
        <fullName evidence="1">Uncharacterized protein</fullName>
    </submittedName>
</protein>
<evidence type="ECO:0000313" key="2">
    <source>
        <dbReference type="Proteomes" id="UP000251561"/>
    </source>
</evidence>
<reference evidence="1 2" key="1">
    <citation type="submission" date="2018-06" db="EMBL/GenBank/DDBJ databases">
        <title>Genome sequencing of Flavobacterium.</title>
        <authorList>
            <person name="Baek M.-G."/>
            <person name="Yi H."/>
        </authorList>
    </citation>
    <scope>NUCLEOTIDE SEQUENCE [LARGE SCALE GENOMIC DNA]</scope>
    <source>
        <strain evidence="1 2">HYN0086</strain>
    </source>
</reference>
<gene>
    <name evidence="1" type="ORF">HYN86_06400</name>
</gene>
<accession>A0A344LQQ8</accession>
<organism evidence="1 2">
    <name type="scientific">Flavobacterium fluviale</name>
    <dbReference type="NCBI Taxonomy" id="2249356"/>
    <lineage>
        <taxon>Bacteria</taxon>
        <taxon>Pseudomonadati</taxon>
        <taxon>Bacteroidota</taxon>
        <taxon>Flavobacteriia</taxon>
        <taxon>Flavobacteriales</taxon>
        <taxon>Flavobacteriaceae</taxon>
        <taxon>Flavobacterium</taxon>
    </lineage>
</organism>
<dbReference type="Proteomes" id="UP000251561">
    <property type="component" value="Chromosome"/>
</dbReference>
<dbReference type="EMBL" id="CP030261">
    <property type="protein sequence ID" value="AXB56250.1"/>
    <property type="molecule type" value="Genomic_DNA"/>
</dbReference>
<sequence>MAFFQALFPAFRSNFLFFKGKNKKISTSIGAGFKQLASFKYFGISYCTKIHKVYKEQPKKSLRIS</sequence>